<feature type="domain" description="GTD-binding" evidence="7">
    <location>
        <begin position="108"/>
        <end position="194"/>
    </location>
</feature>
<name>A0AAD1Z2F3_9LAMI</name>
<feature type="compositionally biased region" description="Basic and acidic residues" evidence="6">
    <location>
        <begin position="79"/>
        <end position="88"/>
    </location>
</feature>
<dbReference type="Proteomes" id="UP000834106">
    <property type="component" value="Chromosome 5"/>
</dbReference>
<keyword evidence="9" id="KW-1185">Reference proteome</keyword>
<evidence type="ECO:0000256" key="6">
    <source>
        <dbReference type="SAM" id="MobiDB-lite"/>
    </source>
</evidence>
<evidence type="ECO:0000256" key="5">
    <source>
        <dbReference type="SAM" id="Coils"/>
    </source>
</evidence>
<protein>
    <recommendedName>
        <fullName evidence="7">GTD-binding domain-containing protein</fullName>
    </recommendedName>
</protein>
<keyword evidence="5" id="KW-0175">Coiled coil</keyword>
<keyword evidence="4" id="KW-0472">Membrane</keyword>
<evidence type="ECO:0000256" key="4">
    <source>
        <dbReference type="ARBA" id="ARBA00023136"/>
    </source>
</evidence>
<organism evidence="8 9">
    <name type="scientific">Fraxinus pennsylvanica</name>
    <dbReference type="NCBI Taxonomy" id="56036"/>
    <lineage>
        <taxon>Eukaryota</taxon>
        <taxon>Viridiplantae</taxon>
        <taxon>Streptophyta</taxon>
        <taxon>Embryophyta</taxon>
        <taxon>Tracheophyta</taxon>
        <taxon>Spermatophyta</taxon>
        <taxon>Magnoliopsida</taxon>
        <taxon>eudicotyledons</taxon>
        <taxon>Gunneridae</taxon>
        <taxon>Pentapetalae</taxon>
        <taxon>asterids</taxon>
        <taxon>lamiids</taxon>
        <taxon>Lamiales</taxon>
        <taxon>Oleaceae</taxon>
        <taxon>Oleeae</taxon>
        <taxon>Fraxinus</taxon>
    </lineage>
</organism>
<feature type="region of interest" description="Disordered" evidence="6">
    <location>
        <begin position="70"/>
        <end position="100"/>
    </location>
</feature>
<dbReference type="PANTHER" id="PTHR31448">
    <property type="entry name" value="MYOSIN-BINDING PROTEIN 2"/>
    <property type="match status" value="1"/>
</dbReference>
<dbReference type="GO" id="GO:0080115">
    <property type="term" value="F:myosin XI tail binding"/>
    <property type="evidence" value="ECO:0007669"/>
    <property type="project" value="UniProtKB-ARBA"/>
</dbReference>
<keyword evidence="3" id="KW-1133">Transmembrane helix</keyword>
<evidence type="ECO:0000256" key="3">
    <source>
        <dbReference type="ARBA" id="ARBA00022989"/>
    </source>
</evidence>
<reference evidence="8" key="1">
    <citation type="submission" date="2023-05" db="EMBL/GenBank/DDBJ databases">
        <authorList>
            <person name="Huff M."/>
        </authorList>
    </citation>
    <scope>NUCLEOTIDE SEQUENCE</scope>
</reference>
<proteinExistence type="predicted"/>
<comment type="subcellular location">
    <subcellularLocation>
        <location evidence="1">Membrane</location>
        <topology evidence="1">Single-pass membrane protein</topology>
    </subcellularLocation>
</comment>
<evidence type="ECO:0000256" key="2">
    <source>
        <dbReference type="ARBA" id="ARBA00022692"/>
    </source>
</evidence>
<dbReference type="PROSITE" id="PS51775">
    <property type="entry name" value="GTD_BINDING"/>
    <property type="match status" value="1"/>
</dbReference>
<evidence type="ECO:0000313" key="9">
    <source>
        <dbReference type="Proteomes" id="UP000834106"/>
    </source>
</evidence>
<evidence type="ECO:0000256" key="1">
    <source>
        <dbReference type="ARBA" id="ARBA00004167"/>
    </source>
</evidence>
<accession>A0AAD1Z2F3</accession>
<evidence type="ECO:0000259" key="7">
    <source>
        <dbReference type="PROSITE" id="PS51775"/>
    </source>
</evidence>
<evidence type="ECO:0000313" key="8">
    <source>
        <dbReference type="EMBL" id="CAI9761942.1"/>
    </source>
</evidence>
<dbReference type="InterPro" id="IPR007656">
    <property type="entry name" value="GTD-bd"/>
</dbReference>
<feature type="coiled-coil region" evidence="5">
    <location>
        <begin position="114"/>
        <end position="203"/>
    </location>
</feature>
<dbReference type="InterPro" id="IPR039306">
    <property type="entry name" value="MYOB"/>
</dbReference>
<dbReference type="GO" id="GO:0016020">
    <property type="term" value="C:membrane"/>
    <property type="evidence" value="ECO:0007669"/>
    <property type="project" value="UniProtKB-SubCell"/>
</dbReference>
<sequence length="334" mass="38156">MCEDCLSSGPEFTLKCAHKRNLISEDDDNHHIEERCDFNEKRSGFATDSFNKADDHGPMRADIEEDMIPNMPTSVDSPHNLHEKKDYGTEESLDGNVTSELESGDGVVTVERLKSALIAEQKALQTLYSELEEEQSASAVAASQMVAMIDQLQEEKAAMQKSEYDQEASQLLNELMVKREKEKQELEKELEGVRKKLLDYEDSDGLSVDLNRDAKEEEGFYSNQECSKSKIRVDEVIEMEESLADFEEERLSVLVQLKVLEEKLVALEHEEERRFEGSTPVEDLHEENGIRLDENTCYSDESNGHLLQEILQHLHDLRDVELLERNLNDGADMK</sequence>
<dbReference type="Pfam" id="PF04576">
    <property type="entry name" value="Zein-binding"/>
    <property type="match status" value="1"/>
</dbReference>
<keyword evidence="2" id="KW-0812">Transmembrane</keyword>
<dbReference type="AlphaFoldDB" id="A0AAD1Z2F3"/>
<dbReference type="PANTHER" id="PTHR31448:SF3">
    <property type="entry name" value="MYOSIN-BINDING PROTEIN 2"/>
    <property type="match status" value="1"/>
</dbReference>
<gene>
    <name evidence="8" type="ORF">FPE_LOCUS9372</name>
</gene>
<dbReference type="EMBL" id="OU503040">
    <property type="protein sequence ID" value="CAI9761942.1"/>
    <property type="molecule type" value="Genomic_DNA"/>
</dbReference>